<dbReference type="EMBL" id="JAHQCS010000077">
    <property type="protein sequence ID" value="MBU9711604.1"/>
    <property type="molecule type" value="Genomic_DNA"/>
</dbReference>
<protein>
    <submittedName>
        <fullName evidence="1">Uncharacterized protein</fullName>
    </submittedName>
</protein>
<comment type="caution">
    <text evidence="1">The sequence shown here is derived from an EMBL/GenBank/DDBJ whole genome shotgun (WGS) entry which is preliminary data.</text>
</comment>
<sequence>MGENEVLITSIENVRSMVHNSILMLREADMILSEERFEPIYGNTIGSEPSKSIQQNKNTFSNFFPQYMSRAYIHHDKFKQKKETRVLIINIQFYHARVKLLTPCVLGGVLDFGDIITDDQKKDIQHWWLKCMAFENKNLNFKADGNVYKRENFKEKVKLTTFWGIELIKITDVEMLREEVINKLLEEYEK</sequence>
<evidence type="ECO:0000313" key="2">
    <source>
        <dbReference type="Proteomes" id="UP000784880"/>
    </source>
</evidence>
<reference evidence="1 2" key="1">
    <citation type="submission" date="2021-06" db="EMBL/GenBank/DDBJ databases">
        <title>Bacillus sp. RD4P76, an endophyte from a halophyte.</title>
        <authorList>
            <person name="Sun J.-Q."/>
        </authorList>
    </citation>
    <scope>NUCLEOTIDE SEQUENCE [LARGE SCALE GENOMIC DNA]</scope>
    <source>
        <strain evidence="1 2">CGMCC 1.15917</strain>
    </source>
</reference>
<organism evidence="1 2">
    <name type="scientific">Evansella tamaricis</name>
    <dbReference type="NCBI Taxonomy" id="2069301"/>
    <lineage>
        <taxon>Bacteria</taxon>
        <taxon>Bacillati</taxon>
        <taxon>Bacillota</taxon>
        <taxon>Bacilli</taxon>
        <taxon>Bacillales</taxon>
        <taxon>Bacillaceae</taxon>
        <taxon>Evansella</taxon>
    </lineage>
</organism>
<dbReference type="Proteomes" id="UP000784880">
    <property type="component" value="Unassembled WGS sequence"/>
</dbReference>
<dbReference type="RefSeq" id="WP_217065571.1">
    <property type="nucleotide sequence ID" value="NZ_JAHQCS010000077.1"/>
</dbReference>
<evidence type="ECO:0000313" key="1">
    <source>
        <dbReference type="EMBL" id="MBU9711604.1"/>
    </source>
</evidence>
<name>A0ABS6JD49_9BACI</name>
<keyword evidence="2" id="KW-1185">Reference proteome</keyword>
<gene>
    <name evidence="1" type="ORF">KS419_07640</name>
</gene>
<proteinExistence type="predicted"/>
<accession>A0ABS6JD49</accession>